<dbReference type="EnsemblMetazoa" id="GPPI045987-RA">
    <property type="protein sequence ID" value="GPPI045987-PA"/>
    <property type="gene ID" value="GPPI045987"/>
</dbReference>
<dbReference type="EMBL" id="JXJN01023664">
    <property type="status" value="NOT_ANNOTATED_CDS"/>
    <property type="molecule type" value="Genomic_DNA"/>
</dbReference>
<accession>A0A1B0C0K9</accession>
<dbReference type="VEuPathDB" id="VectorBase:GPPI045987"/>
<evidence type="ECO:0000313" key="2">
    <source>
        <dbReference type="Proteomes" id="UP000092460"/>
    </source>
</evidence>
<reference evidence="2" key="1">
    <citation type="submission" date="2015-01" db="EMBL/GenBank/DDBJ databases">
        <authorList>
            <person name="Aksoy S."/>
            <person name="Warren W."/>
            <person name="Wilson R.K."/>
        </authorList>
    </citation>
    <scope>NUCLEOTIDE SEQUENCE [LARGE SCALE GENOMIC DNA]</scope>
    <source>
        <strain evidence="2">IAEA</strain>
    </source>
</reference>
<keyword evidence="2" id="KW-1185">Reference proteome</keyword>
<reference evidence="1" key="2">
    <citation type="submission" date="2020-05" db="UniProtKB">
        <authorList>
            <consortium name="EnsemblMetazoa"/>
        </authorList>
    </citation>
    <scope>IDENTIFICATION</scope>
    <source>
        <strain evidence="1">IAEA</strain>
    </source>
</reference>
<evidence type="ECO:0000313" key="1">
    <source>
        <dbReference type="EnsemblMetazoa" id="GPPI045987-PA"/>
    </source>
</evidence>
<dbReference type="Proteomes" id="UP000092460">
    <property type="component" value="Unassembled WGS sequence"/>
</dbReference>
<name>A0A1B0C0K9_9MUSC</name>
<protein>
    <submittedName>
        <fullName evidence="1">Uncharacterized protein</fullName>
    </submittedName>
</protein>
<proteinExistence type="predicted"/>
<organism evidence="1 2">
    <name type="scientific">Glossina palpalis gambiensis</name>
    <dbReference type="NCBI Taxonomy" id="67801"/>
    <lineage>
        <taxon>Eukaryota</taxon>
        <taxon>Metazoa</taxon>
        <taxon>Ecdysozoa</taxon>
        <taxon>Arthropoda</taxon>
        <taxon>Hexapoda</taxon>
        <taxon>Insecta</taxon>
        <taxon>Pterygota</taxon>
        <taxon>Neoptera</taxon>
        <taxon>Endopterygota</taxon>
        <taxon>Diptera</taxon>
        <taxon>Brachycera</taxon>
        <taxon>Muscomorpha</taxon>
        <taxon>Hippoboscoidea</taxon>
        <taxon>Glossinidae</taxon>
        <taxon>Glossina</taxon>
    </lineage>
</organism>
<dbReference type="AlphaFoldDB" id="A0A1B0C0K9"/>
<sequence>MEEKYTSVCFKHKHSTSAFRSSSVENRLANLEKKMCDFALERHNHGPQEIIELRAKLLQHSEHVDANIARVRNEMSAGQLATQHELSDMKVTLYLHKSQLRGLNMFDVIMSGLAGGIKNLIRYKVKATNVNLQHSYYLANGKILIKFSSMYAANYDYDDTKLHFLSPIRALLIFSNKINVTLVTTQQPKLAIRLELVNIRG</sequence>